<evidence type="ECO:0000313" key="4">
    <source>
        <dbReference type="Proteomes" id="UP000286271"/>
    </source>
</evidence>
<feature type="domain" description="DUF3592" evidence="2">
    <location>
        <begin position="50"/>
        <end position="113"/>
    </location>
</feature>
<reference evidence="3 4" key="1">
    <citation type="submission" date="2018-08" db="EMBL/GenBank/DDBJ databases">
        <title>A genome reference for cultivated species of the human gut microbiota.</title>
        <authorList>
            <person name="Zou Y."/>
            <person name="Xue W."/>
            <person name="Luo G."/>
        </authorList>
    </citation>
    <scope>NUCLEOTIDE SEQUENCE [LARGE SCALE GENOMIC DNA]</scope>
    <source>
        <strain evidence="3 4">AM27-11</strain>
    </source>
</reference>
<sequence>MVVNMKKKMNSKNIIVSFIFLIGGIAMLVFTLLVGIPSIKQSAEVCTLEVEAIVIDNKSDLKSDSDYGQSYRYNQVVEYVVEDKKIQTTIHNLTSDPVPEGTKITLWVDPENPYIYTNNRDIKPTTIIVPIAIPIGIMLFGVLGLVFNLKKEK</sequence>
<keyword evidence="1" id="KW-1133">Transmembrane helix</keyword>
<evidence type="ECO:0000259" key="2">
    <source>
        <dbReference type="Pfam" id="PF12158"/>
    </source>
</evidence>
<dbReference type="Proteomes" id="UP000286271">
    <property type="component" value="Unassembled WGS sequence"/>
</dbReference>
<evidence type="ECO:0000313" key="3">
    <source>
        <dbReference type="EMBL" id="RHE93191.1"/>
    </source>
</evidence>
<name>A0A414LEW4_9FIRM</name>
<organism evidence="3 4">
    <name type="scientific">Roseburia inulinivorans</name>
    <dbReference type="NCBI Taxonomy" id="360807"/>
    <lineage>
        <taxon>Bacteria</taxon>
        <taxon>Bacillati</taxon>
        <taxon>Bacillota</taxon>
        <taxon>Clostridia</taxon>
        <taxon>Lachnospirales</taxon>
        <taxon>Lachnospiraceae</taxon>
        <taxon>Roseburia</taxon>
    </lineage>
</organism>
<evidence type="ECO:0000256" key="1">
    <source>
        <dbReference type="SAM" id="Phobius"/>
    </source>
</evidence>
<comment type="caution">
    <text evidence="3">The sequence shown here is derived from an EMBL/GenBank/DDBJ whole genome shotgun (WGS) entry which is preliminary data.</text>
</comment>
<feature type="transmembrane region" description="Helical" evidence="1">
    <location>
        <begin position="14"/>
        <end position="36"/>
    </location>
</feature>
<dbReference type="InterPro" id="IPR021994">
    <property type="entry name" value="DUF3592"/>
</dbReference>
<keyword evidence="1" id="KW-0812">Transmembrane</keyword>
<accession>A0A414LEW4</accession>
<protein>
    <submittedName>
        <fullName evidence="3">DUF3592 domain-containing protein</fullName>
    </submittedName>
</protein>
<feature type="transmembrane region" description="Helical" evidence="1">
    <location>
        <begin position="127"/>
        <end position="149"/>
    </location>
</feature>
<dbReference type="EMBL" id="QSKW01000031">
    <property type="protein sequence ID" value="RHE93191.1"/>
    <property type="molecule type" value="Genomic_DNA"/>
</dbReference>
<dbReference type="Pfam" id="PF12158">
    <property type="entry name" value="DUF3592"/>
    <property type="match status" value="1"/>
</dbReference>
<gene>
    <name evidence="3" type="ORF">DW707_15055</name>
</gene>
<proteinExistence type="predicted"/>
<keyword evidence="1" id="KW-0472">Membrane</keyword>
<dbReference type="AlphaFoldDB" id="A0A414LEW4"/>